<name>A0A6B1D700_9CHLR</name>
<dbReference type="AlphaFoldDB" id="A0A6B1D700"/>
<reference evidence="1" key="1">
    <citation type="submission" date="2019-09" db="EMBL/GenBank/DDBJ databases">
        <title>Characterisation of the sponge microbiome using genome-centric metagenomics.</title>
        <authorList>
            <person name="Engelberts J.P."/>
            <person name="Robbins S.J."/>
            <person name="De Goeij J.M."/>
            <person name="Aranda M."/>
            <person name="Bell S.C."/>
            <person name="Webster N.S."/>
        </authorList>
    </citation>
    <scope>NUCLEOTIDE SEQUENCE</scope>
    <source>
        <strain evidence="1">SB0661_bin_32</strain>
    </source>
</reference>
<organism evidence="1">
    <name type="scientific">Caldilineaceae bacterium SB0661_bin_32</name>
    <dbReference type="NCBI Taxonomy" id="2605255"/>
    <lineage>
        <taxon>Bacteria</taxon>
        <taxon>Bacillati</taxon>
        <taxon>Chloroflexota</taxon>
        <taxon>Caldilineae</taxon>
        <taxon>Caldilineales</taxon>
        <taxon>Caldilineaceae</taxon>
    </lineage>
</organism>
<sequence length="85" mass="9544">MLKLRESIIVKSVGDEGIIVDMEKGQYISLNQTALEMIEAMKKSADLKEVVLRLLDSMDVGRDTLEHDLNALCGRLIELDLVVEE</sequence>
<dbReference type="InterPro" id="IPR041881">
    <property type="entry name" value="PqqD_sf"/>
</dbReference>
<dbReference type="Pfam" id="PF05402">
    <property type="entry name" value="PqqD"/>
    <property type="match status" value="1"/>
</dbReference>
<proteinExistence type="predicted"/>
<dbReference type="EMBL" id="VXMH01000052">
    <property type="protein sequence ID" value="MYC95336.1"/>
    <property type="molecule type" value="Genomic_DNA"/>
</dbReference>
<dbReference type="InterPro" id="IPR008792">
    <property type="entry name" value="PQQD"/>
</dbReference>
<evidence type="ECO:0000313" key="1">
    <source>
        <dbReference type="EMBL" id="MYC95336.1"/>
    </source>
</evidence>
<accession>A0A6B1D700</accession>
<gene>
    <name evidence="1" type="ORF">F4X14_10215</name>
</gene>
<comment type="caution">
    <text evidence="1">The sequence shown here is derived from an EMBL/GenBank/DDBJ whole genome shotgun (WGS) entry which is preliminary data.</text>
</comment>
<dbReference type="Gene3D" id="1.10.10.1150">
    <property type="entry name" value="Coenzyme PQQ synthesis protein D (PqqD)"/>
    <property type="match status" value="1"/>
</dbReference>
<protein>
    <submittedName>
        <fullName evidence="1">PqqD family protein</fullName>
    </submittedName>
</protein>